<accession>A0ABS5Q9A7</accession>
<dbReference type="CDD" id="cd04586">
    <property type="entry name" value="CBS_pair_BON_assoc"/>
    <property type="match status" value="1"/>
</dbReference>
<dbReference type="SMART" id="SM00116">
    <property type="entry name" value="CBS"/>
    <property type="match status" value="2"/>
</dbReference>
<dbReference type="InterPro" id="IPR051257">
    <property type="entry name" value="Diverse_CBS-Domain"/>
</dbReference>
<dbReference type="InterPro" id="IPR017080">
    <property type="entry name" value="UCP036990_CBS_BON"/>
</dbReference>
<dbReference type="PROSITE" id="PS51371">
    <property type="entry name" value="CBS"/>
    <property type="match status" value="2"/>
</dbReference>
<dbReference type="PROSITE" id="PS50914">
    <property type="entry name" value="BON"/>
    <property type="match status" value="1"/>
</dbReference>
<keyword evidence="1 2" id="KW-0129">CBS domain</keyword>
<sequence length="234" mass="25242">MREPNARELMSEPVVTIPPDMPVADIARLLAERGISAVPVEGEEGVLLGLVTEADLICRLAARLDHAPSWVGSLFVNADKAAERYARAHGWIAEEVMTQDVVTVGPDAPASAIAAAMEQHGIRRVVVVEAGRIQGVVSRRDLLRALDVSPPEPAIDVPSDDRIRSAVVAIMRREAWAGTAHASVEVHEGVVEFHGLWPGRSVQRGLRVLAEQVHGVKGVSDQTIQGTEDLYWIG</sequence>
<evidence type="ECO:0000256" key="2">
    <source>
        <dbReference type="PROSITE-ProRule" id="PRU00703"/>
    </source>
</evidence>
<evidence type="ECO:0000259" key="4">
    <source>
        <dbReference type="PROSITE" id="PS51371"/>
    </source>
</evidence>
<evidence type="ECO:0000313" key="5">
    <source>
        <dbReference type="EMBL" id="MBS7810289.1"/>
    </source>
</evidence>
<dbReference type="SUPFAM" id="SSF54631">
    <property type="entry name" value="CBS-domain pair"/>
    <property type="match status" value="1"/>
</dbReference>
<gene>
    <name evidence="5" type="ORF">KHU32_05025</name>
</gene>
<dbReference type="RefSeq" id="WP_213668917.1">
    <property type="nucleotide sequence ID" value="NZ_JAHCDA010000001.1"/>
</dbReference>
<proteinExistence type="predicted"/>
<protein>
    <submittedName>
        <fullName evidence="5">CBS domain-containing protein</fullName>
    </submittedName>
</protein>
<dbReference type="InterPro" id="IPR000644">
    <property type="entry name" value="CBS_dom"/>
</dbReference>
<dbReference type="PIRSF" id="PIRSF036990">
    <property type="entry name" value="UCP036990_CBS_BON"/>
    <property type="match status" value="1"/>
</dbReference>
<feature type="domain" description="CBS" evidence="4">
    <location>
        <begin position="10"/>
        <end position="69"/>
    </location>
</feature>
<dbReference type="InterPro" id="IPR007055">
    <property type="entry name" value="BON_dom"/>
</dbReference>
<comment type="caution">
    <text evidence="5">The sequence shown here is derived from an EMBL/GenBank/DDBJ whole genome shotgun (WGS) entry which is preliminary data.</text>
</comment>
<keyword evidence="6" id="KW-1185">Reference proteome</keyword>
<dbReference type="Proteomes" id="UP000766336">
    <property type="component" value="Unassembled WGS sequence"/>
</dbReference>
<dbReference type="Pfam" id="PF04972">
    <property type="entry name" value="BON"/>
    <property type="match status" value="1"/>
</dbReference>
<feature type="domain" description="BON" evidence="3">
    <location>
        <begin position="159"/>
        <end position="228"/>
    </location>
</feature>
<dbReference type="Pfam" id="PF00571">
    <property type="entry name" value="CBS"/>
    <property type="match status" value="2"/>
</dbReference>
<organism evidence="5 6">
    <name type="scientific">Roseococcus pinisoli</name>
    <dbReference type="NCBI Taxonomy" id="2835040"/>
    <lineage>
        <taxon>Bacteria</taxon>
        <taxon>Pseudomonadati</taxon>
        <taxon>Pseudomonadota</taxon>
        <taxon>Alphaproteobacteria</taxon>
        <taxon>Acetobacterales</taxon>
        <taxon>Roseomonadaceae</taxon>
        <taxon>Roseococcus</taxon>
    </lineage>
</organism>
<name>A0ABS5Q9A7_9PROT</name>
<dbReference type="Gene3D" id="3.10.580.10">
    <property type="entry name" value="CBS-domain"/>
    <property type="match status" value="1"/>
</dbReference>
<dbReference type="EMBL" id="JAHCDA010000001">
    <property type="protein sequence ID" value="MBS7810289.1"/>
    <property type="molecule type" value="Genomic_DNA"/>
</dbReference>
<feature type="domain" description="CBS" evidence="4">
    <location>
        <begin position="97"/>
        <end position="157"/>
    </location>
</feature>
<evidence type="ECO:0000256" key="1">
    <source>
        <dbReference type="ARBA" id="ARBA00023122"/>
    </source>
</evidence>
<evidence type="ECO:0000259" key="3">
    <source>
        <dbReference type="PROSITE" id="PS50914"/>
    </source>
</evidence>
<evidence type="ECO:0000313" key="6">
    <source>
        <dbReference type="Proteomes" id="UP000766336"/>
    </source>
</evidence>
<dbReference type="PANTHER" id="PTHR43080:SF26">
    <property type="entry name" value="REGULATORY PROTEIN"/>
    <property type="match status" value="1"/>
</dbReference>
<reference evidence="5 6" key="1">
    <citation type="submission" date="2021-05" db="EMBL/GenBank/DDBJ databases">
        <title>Roseococcus sp. XZZS9, whole genome shotgun sequencing project.</title>
        <authorList>
            <person name="Zhao G."/>
            <person name="Shen L."/>
        </authorList>
    </citation>
    <scope>NUCLEOTIDE SEQUENCE [LARGE SCALE GENOMIC DNA]</scope>
    <source>
        <strain evidence="5 6">XZZS9</strain>
    </source>
</reference>
<dbReference type="InterPro" id="IPR046342">
    <property type="entry name" value="CBS_dom_sf"/>
</dbReference>
<dbReference type="PANTHER" id="PTHR43080">
    <property type="entry name" value="CBS DOMAIN-CONTAINING PROTEIN CBSX3, MITOCHONDRIAL"/>
    <property type="match status" value="1"/>
</dbReference>